<evidence type="ECO:0000256" key="4">
    <source>
        <dbReference type="ARBA" id="ARBA00022475"/>
    </source>
</evidence>
<comment type="similarity">
    <text evidence="3">Belongs to the RLP family.</text>
</comment>
<sequence>MGKLTSFSFFLFFFHFQLHYSSSSAKTCHPNESSALLNFKDIVLGDDDDYFCSNTEHLYPLKNTWVEGTNCCSWDGVTCHPSTGHVIGLDLSCRALRGTITPNNTFFLLSHLQRLNLAQTGLSGSIPSEFGSFSKLTHLNLSLCFFSGKIPPEISHLSKLVSLDLSLNSEYNYDTESDYFLEFENHGFEKFSRNLTKLSFLDLRTVNMSLVAPKTLLNLSSSLKSLYLSRCFLAGNLPSDFSRFQSLQVLDLYYNLDLLINISKANWFASLKVLDLHETGLYGEITYSVSNFKSLEYLDLSLNELFGSIPESLGSLNSLKYLDLSNNDLFSSVPATFGNLKSLKYLDLSFNNFLSSIPKSLVNLSNLKCLDASFTNLSGSIPASLGNLRSLEYLDLSFSNFSGLIPASLGNLKQLKSLALKSNHVVGQIPGTLEIFAKDSSLVYFNANGNNLEGPLPRSLVNCCKLQVLDLGNNKINGIFPNWLENLPELQILILKSNKFHGTIGNPLTASPFRQLQILDLSQNEFTGVLPRKYLQYMKYLMKVNKGKLERKYAGDSSYYFQDSLGVELIMKGQEFEMKEILTIFTAIDFSSNKFQGEIPKEVGLLKSLIVLNFSHNGLTGHIPLSLGNLAELESLDLSFNKLVGEIPQQLVVLTFLAVLNLSYNRLEGHIPEGNQFSTFSNDSYVGNFGLCGFPMSKKCNNGKLPEPIFHEDEEEAQDSKGWFDWKIALMGYGCGLVFGLSIGYIVFATGKPQWFVRMVEGHQYQRLRRRNLRGRRRSNP</sequence>
<evidence type="ECO:0000256" key="10">
    <source>
        <dbReference type="ARBA" id="ARBA00023180"/>
    </source>
</evidence>
<dbReference type="InterPro" id="IPR003591">
    <property type="entry name" value="Leu-rich_rpt_typical-subtyp"/>
</dbReference>
<accession>A0A067JT68</accession>
<evidence type="ECO:0000256" key="12">
    <source>
        <dbReference type="SAM" id="SignalP"/>
    </source>
</evidence>
<dbReference type="PANTHER" id="PTHR48065:SF5">
    <property type="entry name" value="RECEPTOR-LIKE PROTEIN CF-9 HOMOLOG"/>
    <property type="match status" value="1"/>
</dbReference>
<evidence type="ECO:0000313" key="14">
    <source>
        <dbReference type="EMBL" id="KDP27097.1"/>
    </source>
</evidence>
<evidence type="ECO:0000256" key="7">
    <source>
        <dbReference type="ARBA" id="ARBA00022737"/>
    </source>
</evidence>
<keyword evidence="5" id="KW-0433">Leucine-rich repeat</keyword>
<feature type="transmembrane region" description="Helical" evidence="11">
    <location>
        <begin position="728"/>
        <end position="749"/>
    </location>
</feature>
<keyword evidence="4" id="KW-1003">Cell membrane</keyword>
<dbReference type="FunFam" id="3.80.10.10:FF:000213">
    <property type="entry name" value="Tyrosine-sulfated glycopeptide receptor 1"/>
    <property type="match status" value="1"/>
</dbReference>
<evidence type="ECO:0000256" key="5">
    <source>
        <dbReference type="ARBA" id="ARBA00022614"/>
    </source>
</evidence>
<dbReference type="SUPFAM" id="SSF52058">
    <property type="entry name" value="L domain-like"/>
    <property type="match status" value="3"/>
</dbReference>
<name>A0A067JT68_JATCU</name>
<dbReference type="PANTHER" id="PTHR48065">
    <property type="entry name" value="OS10G0469600 PROTEIN"/>
    <property type="match status" value="1"/>
</dbReference>
<keyword evidence="15" id="KW-1185">Reference proteome</keyword>
<dbReference type="InterPro" id="IPR032675">
    <property type="entry name" value="LRR_dom_sf"/>
</dbReference>
<dbReference type="PRINTS" id="PR00019">
    <property type="entry name" value="LEURICHRPT"/>
</dbReference>
<evidence type="ECO:0000313" key="15">
    <source>
        <dbReference type="Proteomes" id="UP000027138"/>
    </source>
</evidence>
<evidence type="ECO:0000256" key="8">
    <source>
        <dbReference type="ARBA" id="ARBA00022989"/>
    </source>
</evidence>
<feature type="signal peptide" evidence="12">
    <location>
        <begin position="1"/>
        <end position="25"/>
    </location>
</feature>
<organism evidence="14 15">
    <name type="scientific">Jatropha curcas</name>
    <name type="common">Barbados nut</name>
    <dbReference type="NCBI Taxonomy" id="180498"/>
    <lineage>
        <taxon>Eukaryota</taxon>
        <taxon>Viridiplantae</taxon>
        <taxon>Streptophyta</taxon>
        <taxon>Embryophyta</taxon>
        <taxon>Tracheophyta</taxon>
        <taxon>Spermatophyta</taxon>
        <taxon>Magnoliopsida</taxon>
        <taxon>eudicotyledons</taxon>
        <taxon>Gunneridae</taxon>
        <taxon>Pentapetalae</taxon>
        <taxon>rosids</taxon>
        <taxon>fabids</taxon>
        <taxon>Malpighiales</taxon>
        <taxon>Euphorbiaceae</taxon>
        <taxon>Crotonoideae</taxon>
        <taxon>Jatropheae</taxon>
        <taxon>Jatropha</taxon>
    </lineage>
</organism>
<evidence type="ECO:0000256" key="1">
    <source>
        <dbReference type="ARBA" id="ARBA00004167"/>
    </source>
</evidence>
<evidence type="ECO:0000256" key="9">
    <source>
        <dbReference type="ARBA" id="ARBA00023136"/>
    </source>
</evidence>
<reference evidence="14 15" key="1">
    <citation type="journal article" date="2014" name="PLoS ONE">
        <title>Global Analysis of Gene Expression Profiles in Physic Nut (Jatropha curcas L.) Seedlings Exposed to Salt Stress.</title>
        <authorList>
            <person name="Zhang L."/>
            <person name="Zhang C."/>
            <person name="Wu P."/>
            <person name="Chen Y."/>
            <person name="Li M."/>
            <person name="Jiang H."/>
            <person name="Wu G."/>
        </authorList>
    </citation>
    <scope>NUCLEOTIDE SEQUENCE [LARGE SCALE GENOMIC DNA]</scope>
    <source>
        <strain evidence="15">cv. GZQX0401</strain>
        <tissue evidence="14">Young leaves</tissue>
    </source>
</reference>
<dbReference type="Gene3D" id="3.80.10.10">
    <property type="entry name" value="Ribonuclease Inhibitor"/>
    <property type="match status" value="3"/>
</dbReference>
<keyword evidence="7" id="KW-0677">Repeat</keyword>
<keyword evidence="12" id="KW-0732">Signal</keyword>
<dbReference type="PROSITE" id="PS51450">
    <property type="entry name" value="LRR"/>
    <property type="match status" value="2"/>
</dbReference>
<protein>
    <recommendedName>
        <fullName evidence="13">Disease resistance R13L4/SHOC-2-like LRR domain-containing protein</fullName>
    </recommendedName>
</protein>
<feature type="domain" description="Disease resistance R13L4/SHOC-2-like LRR" evidence="13">
    <location>
        <begin position="287"/>
        <end position="521"/>
    </location>
</feature>
<dbReference type="GO" id="GO:0005886">
    <property type="term" value="C:plasma membrane"/>
    <property type="evidence" value="ECO:0007669"/>
    <property type="project" value="UniProtKB-SubCell"/>
</dbReference>
<keyword evidence="8 11" id="KW-1133">Transmembrane helix</keyword>
<evidence type="ECO:0000256" key="3">
    <source>
        <dbReference type="ARBA" id="ARBA00009592"/>
    </source>
</evidence>
<dbReference type="EMBL" id="KK914870">
    <property type="protein sequence ID" value="KDP27097.1"/>
    <property type="molecule type" value="Genomic_DNA"/>
</dbReference>
<evidence type="ECO:0000259" key="13">
    <source>
        <dbReference type="Pfam" id="PF23598"/>
    </source>
</evidence>
<evidence type="ECO:0000256" key="11">
    <source>
        <dbReference type="SAM" id="Phobius"/>
    </source>
</evidence>
<proteinExistence type="inferred from homology"/>
<feature type="chain" id="PRO_5001638952" description="Disease resistance R13L4/SHOC-2-like LRR domain-containing protein" evidence="12">
    <location>
        <begin position="26"/>
        <end position="781"/>
    </location>
</feature>
<comment type="subcellular location">
    <subcellularLocation>
        <location evidence="2">Cell membrane</location>
    </subcellularLocation>
    <subcellularLocation>
        <location evidence="1">Membrane</location>
        <topology evidence="1">Single-pass membrane protein</topology>
    </subcellularLocation>
</comment>
<dbReference type="Proteomes" id="UP000027138">
    <property type="component" value="Unassembled WGS sequence"/>
</dbReference>
<gene>
    <name evidence="14" type="ORF">JCGZ_20321</name>
</gene>
<dbReference type="AlphaFoldDB" id="A0A067JT68"/>
<evidence type="ECO:0000256" key="6">
    <source>
        <dbReference type="ARBA" id="ARBA00022692"/>
    </source>
</evidence>
<keyword evidence="6 11" id="KW-0812">Transmembrane</keyword>
<dbReference type="Pfam" id="PF23598">
    <property type="entry name" value="LRR_14"/>
    <property type="match status" value="1"/>
</dbReference>
<keyword evidence="9 11" id="KW-0472">Membrane</keyword>
<dbReference type="InterPro" id="IPR055414">
    <property type="entry name" value="LRR_R13L4/SHOC2-like"/>
</dbReference>
<dbReference type="FunFam" id="3.80.10.10:FF:000095">
    <property type="entry name" value="LRR receptor-like serine/threonine-protein kinase GSO1"/>
    <property type="match status" value="1"/>
</dbReference>
<keyword evidence="10" id="KW-0325">Glycoprotein</keyword>
<dbReference type="OrthoDB" id="837432at2759"/>
<dbReference type="Pfam" id="PF00560">
    <property type="entry name" value="LRR_1"/>
    <property type="match status" value="5"/>
</dbReference>
<evidence type="ECO:0000256" key="2">
    <source>
        <dbReference type="ARBA" id="ARBA00004236"/>
    </source>
</evidence>
<dbReference type="SMART" id="SM00369">
    <property type="entry name" value="LRR_TYP"/>
    <property type="match status" value="6"/>
</dbReference>
<dbReference type="InterPro" id="IPR001611">
    <property type="entry name" value="Leu-rich_rpt"/>
</dbReference>